<dbReference type="InterPro" id="IPR027385">
    <property type="entry name" value="Beta-barrel_OMP"/>
</dbReference>
<name>C6XWW2_PEDHD</name>
<dbReference type="eggNOG" id="ENOG5032U3H">
    <property type="taxonomic scope" value="Bacteria"/>
</dbReference>
<evidence type="ECO:0000256" key="2">
    <source>
        <dbReference type="SAM" id="SignalP"/>
    </source>
</evidence>
<sequence length="170" mass="17439">MMKKVTKFLASAVAAVALLVSTNVHAQSGDSKAWRLGVGLNVGVPTTTGYSLAIGGDLRLQKDFSSNVSGLLSAGYTSFSLKDSYGGGSFGMVPVKAGVKIFLAESLYASGELGAGFGTESGSKTAFLWAPGIGYGFDNGIDLGLRYEGAEFSGASLGQVALRIAYGFKL</sequence>
<protein>
    <recommendedName>
        <fullName evidence="3">Outer membrane protein beta-barrel domain-containing protein</fullName>
    </recommendedName>
</protein>
<reference evidence="4 5" key="1">
    <citation type="journal article" date="2009" name="Stand. Genomic Sci.">
        <title>Complete genome sequence of Pedobacter heparinus type strain (HIM 762-3).</title>
        <authorList>
            <person name="Han C."/>
            <person name="Spring S."/>
            <person name="Lapidus A."/>
            <person name="Del Rio T.G."/>
            <person name="Tice H."/>
            <person name="Copeland A."/>
            <person name="Cheng J.F."/>
            <person name="Lucas S."/>
            <person name="Chen F."/>
            <person name="Nolan M."/>
            <person name="Bruce D."/>
            <person name="Goodwin L."/>
            <person name="Pitluck S."/>
            <person name="Ivanova N."/>
            <person name="Mavromatis K."/>
            <person name="Mikhailova N."/>
            <person name="Pati A."/>
            <person name="Chen A."/>
            <person name="Palaniappan K."/>
            <person name="Land M."/>
            <person name="Hauser L."/>
            <person name="Chang Y.J."/>
            <person name="Jeffries C.C."/>
            <person name="Saunders E."/>
            <person name="Chertkov O."/>
            <person name="Brettin T."/>
            <person name="Goker M."/>
            <person name="Rohde M."/>
            <person name="Bristow J."/>
            <person name="Eisen J.A."/>
            <person name="Markowitz V."/>
            <person name="Hugenholtz P."/>
            <person name="Kyrpides N.C."/>
            <person name="Klenk H.P."/>
            <person name="Detter J.C."/>
        </authorList>
    </citation>
    <scope>NUCLEOTIDE SEQUENCE [LARGE SCALE GENOMIC DNA]</scope>
    <source>
        <strain evidence="5">ATCC 13125 / DSM 2366 / CIP 104194 / JCM 7457 / NBRC 12017 / NCIMB 9290 / NRRL B-14731 / HIM 762-3</strain>
    </source>
</reference>
<dbReference type="Proteomes" id="UP000000852">
    <property type="component" value="Chromosome"/>
</dbReference>
<keyword evidence="1 2" id="KW-0732">Signal</keyword>
<gene>
    <name evidence="4" type="ordered locus">Phep_2051</name>
</gene>
<dbReference type="KEGG" id="phe:Phep_2051"/>
<evidence type="ECO:0000256" key="1">
    <source>
        <dbReference type="ARBA" id="ARBA00022729"/>
    </source>
</evidence>
<dbReference type="STRING" id="485917.Phep_2051"/>
<keyword evidence="5" id="KW-1185">Reference proteome</keyword>
<dbReference type="EMBL" id="CP001681">
    <property type="protein sequence ID" value="ACU04256.1"/>
    <property type="molecule type" value="Genomic_DNA"/>
</dbReference>
<evidence type="ECO:0000313" key="5">
    <source>
        <dbReference type="Proteomes" id="UP000000852"/>
    </source>
</evidence>
<proteinExistence type="predicted"/>
<feature type="chain" id="PRO_5002973380" description="Outer membrane protein beta-barrel domain-containing protein" evidence="2">
    <location>
        <begin position="27"/>
        <end position="170"/>
    </location>
</feature>
<dbReference type="RefSeq" id="WP_015807869.1">
    <property type="nucleotide sequence ID" value="NC_013061.1"/>
</dbReference>
<dbReference type="AlphaFoldDB" id="C6XWW2"/>
<feature type="signal peptide" evidence="2">
    <location>
        <begin position="1"/>
        <end position="26"/>
    </location>
</feature>
<dbReference type="InterPro" id="IPR011250">
    <property type="entry name" value="OMP/PagP_B-barrel"/>
</dbReference>
<dbReference type="HOGENOM" id="CLU_109786_0_0_10"/>
<feature type="domain" description="Outer membrane protein beta-barrel" evidence="3">
    <location>
        <begin position="14"/>
        <end position="168"/>
    </location>
</feature>
<dbReference type="Pfam" id="PF13505">
    <property type="entry name" value="OMP_b-brl"/>
    <property type="match status" value="1"/>
</dbReference>
<organism evidence="4 5">
    <name type="scientific">Pedobacter heparinus (strain ATCC 13125 / DSM 2366 / CIP 104194 / JCM 7457 / NBRC 12017 / NCIMB 9290 / NRRL B-14731 / HIM 762-3)</name>
    <dbReference type="NCBI Taxonomy" id="485917"/>
    <lineage>
        <taxon>Bacteria</taxon>
        <taxon>Pseudomonadati</taxon>
        <taxon>Bacteroidota</taxon>
        <taxon>Sphingobacteriia</taxon>
        <taxon>Sphingobacteriales</taxon>
        <taxon>Sphingobacteriaceae</taxon>
        <taxon>Pedobacter</taxon>
    </lineage>
</organism>
<accession>C6XWW2</accession>
<evidence type="ECO:0000259" key="3">
    <source>
        <dbReference type="Pfam" id="PF13505"/>
    </source>
</evidence>
<evidence type="ECO:0000313" key="4">
    <source>
        <dbReference type="EMBL" id="ACU04256.1"/>
    </source>
</evidence>
<dbReference type="SUPFAM" id="SSF56925">
    <property type="entry name" value="OMPA-like"/>
    <property type="match status" value="1"/>
</dbReference>